<dbReference type="STRING" id="1203554.HMPREF1476_01980"/>
<evidence type="ECO:0000256" key="1">
    <source>
        <dbReference type="SAM" id="MobiDB-lite"/>
    </source>
</evidence>
<dbReference type="HOGENOM" id="CLU_165557_0_0_4"/>
<sequence>MAENQEPVKVEEQGPFIHQLQLFLVGGQQFTVNELSDSVKMPQNVIAFINAWRQKRDVWHSPNNDPKFGVRVKDVSLYEYRVGKASAVKPAESVAAPAPAAAPAVEAEPAKSSVKRTTKVA</sequence>
<proteinExistence type="predicted"/>
<feature type="compositionally biased region" description="Low complexity" evidence="1">
    <location>
        <begin position="91"/>
        <end position="112"/>
    </location>
</feature>
<keyword evidence="3" id="KW-1185">Reference proteome</keyword>
<reference evidence="2 3" key="1">
    <citation type="submission" date="2013-04" db="EMBL/GenBank/DDBJ databases">
        <title>The Genome Sequence of Sutterella wadsworthensis HGA0223.</title>
        <authorList>
            <consortium name="The Broad Institute Genomics Platform"/>
            <person name="Earl A."/>
            <person name="Ward D."/>
            <person name="Feldgarden M."/>
            <person name="Gevers D."/>
            <person name="Schmidt T.M."/>
            <person name="Dover J."/>
            <person name="Dai D."/>
            <person name="Walker B."/>
            <person name="Young S."/>
            <person name="Zeng Q."/>
            <person name="Gargeya S."/>
            <person name="Fitzgerald M."/>
            <person name="Haas B."/>
            <person name="Abouelleil A."/>
            <person name="Allen A.W."/>
            <person name="Alvarado L."/>
            <person name="Arachchi H.M."/>
            <person name="Berlin A.M."/>
            <person name="Chapman S.B."/>
            <person name="Gainer-Dewar J."/>
            <person name="Goldberg J."/>
            <person name="Griggs A."/>
            <person name="Gujja S."/>
            <person name="Hansen M."/>
            <person name="Howarth C."/>
            <person name="Imamovic A."/>
            <person name="Ireland A."/>
            <person name="Larimer J."/>
            <person name="McCowan C."/>
            <person name="Murphy C."/>
            <person name="Pearson M."/>
            <person name="Poon T.W."/>
            <person name="Priest M."/>
            <person name="Roberts A."/>
            <person name="Saif S."/>
            <person name="Shea T."/>
            <person name="Sisk P."/>
            <person name="Sykes S."/>
            <person name="Wortman J."/>
            <person name="Nusbaum C."/>
            <person name="Birren B."/>
        </authorList>
    </citation>
    <scope>NUCLEOTIDE SEQUENCE [LARGE SCALE GENOMIC DNA]</scope>
    <source>
        <strain evidence="2 3">HGA0223</strain>
    </source>
</reference>
<evidence type="ECO:0000313" key="3">
    <source>
        <dbReference type="Proteomes" id="UP000014400"/>
    </source>
</evidence>
<evidence type="ECO:0000313" key="2">
    <source>
        <dbReference type="EMBL" id="EPD97839.1"/>
    </source>
</evidence>
<dbReference type="AlphaFoldDB" id="S3CB26"/>
<accession>S3CB26</accession>
<dbReference type="EMBL" id="ATCF01000030">
    <property type="protein sequence ID" value="EPD97839.1"/>
    <property type="molecule type" value="Genomic_DNA"/>
</dbReference>
<organism evidence="2 3">
    <name type="scientific">Sutterella wadsworthensis HGA0223</name>
    <dbReference type="NCBI Taxonomy" id="1203554"/>
    <lineage>
        <taxon>Bacteria</taxon>
        <taxon>Pseudomonadati</taxon>
        <taxon>Pseudomonadota</taxon>
        <taxon>Betaproteobacteria</taxon>
        <taxon>Burkholderiales</taxon>
        <taxon>Sutterellaceae</taxon>
        <taxon>Sutterella</taxon>
    </lineage>
</organism>
<protein>
    <submittedName>
        <fullName evidence="2">Uncharacterized protein</fullName>
    </submittedName>
</protein>
<feature type="region of interest" description="Disordered" evidence="1">
    <location>
        <begin position="91"/>
        <end position="121"/>
    </location>
</feature>
<dbReference type="Proteomes" id="UP000014400">
    <property type="component" value="Unassembled WGS sequence"/>
</dbReference>
<gene>
    <name evidence="2" type="ORF">HMPREF1476_01980</name>
</gene>
<comment type="caution">
    <text evidence="2">The sequence shown here is derived from an EMBL/GenBank/DDBJ whole genome shotgun (WGS) entry which is preliminary data.</text>
</comment>
<dbReference type="RefSeq" id="WP_005432456.1">
    <property type="nucleotide sequence ID" value="NZ_KE150481.1"/>
</dbReference>
<dbReference type="PATRIC" id="fig|1203554.3.peg.2056"/>
<dbReference type="eggNOG" id="ENOG5030YE1">
    <property type="taxonomic scope" value="Bacteria"/>
</dbReference>
<name>S3CB26_9BURK</name>